<reference evidence="1" key="1">
    <citation type="submission" date="2005-06" db="EMBL/GenBank/DDBJ databases">
        <authorList>
            <person name="Stapleton M."/>
            <person name="Carlson J."/>
            <person name="Chavez C."/>
            <person name="Frise E."/>
            <person name="George R."/>
            <person name="Pacleb J."/>
            <person name="Park S."/>
            <person name="Wan K."/>
            <person name="Yu C."/>
            <person name="Celniker S."/>
        </authorList>
    </citation>
    <scope>NUCLEOTIDE SEQUENCE</scope>
</reference>
<dbReference type="ExpressionAtlas" id="Q4QPX7">
    <property type="expression patterns" value="baseline and differential"/>
</dbReference>
<dbReference type="Bgee" id="FBgn0037284">
    <property type="expression patterns" value="Expressed in testis and 10 other cell types or tissues"/>
</dbReference>
<feature type="non-terminal residue" evidence="1">
    <location>
        <position position="1"/>
    </location>
</feature>
<dbReference type="OrthoDB" id="7841982at2759"/>
<dbReference type="AlphaFoldDB" id="Q4QPX7"/>
<evidence type="ECO:0000313" key="1">
    <source>
        <dbReference type="EMBL" id="AAY85039.1"/>
    </source>
</evidence>
<dbReference type="EMBL" id="BT023639">
    <property type="protein sequence ID" value="AAY85039.1"/>
    <property type="molecule type" value="mRNA"/>
</dbReference>
<dbReference type="VEuPathDB" id="VectorBase:FBgn0037284"/>
<proteinExistence type="evidence at transcript level"/>
<name>Q4QPX7_DROME</name>
<organism evidence="1">
    <name type="scientific">Drosophila melanogaster</name>
    <name type="common">Fruit fly</name>
    <dbReference type="NCBI Taxonomy" id="7227"/>
    <lineage>
        <taxon>Eukaryota</taxon>
        <taxon>Metazoa</taxon>
        <taxon>Ecdysozoa</taxon>
        <taxon>Arthropoda</taxon>
        <taxon>Hexapoda</taxon>
        <taxon>Insecta</taxon>
        <taxon>Pterygota</taxon>
        <taxon>Neoptera</taxon>
        <taxon>Endopterygota</taxon>
        <taxon>Diptera</taxon>
        <taxon>Brachycera</taxon>
        <taxon>Muscomorpha</taxon>
        <taxon>Ephydroidea</taxon>
        <taxon>Drosophilidae</taxon>
        <taxon>Drosophila</taxon>
        <taxon>Sophophora</taxon>
    </lineage>
</organism>
<sequence length="108" mass="13219">ARQTATKKIKKMSEKKYWEPAKAFRPKNERAKVSIWHQSFTPTYEQEEPQMALLLSWHYGRQWMEERDIHRMETKLKIKKEANFIPPNYTSWLEKRRAIKTKQQLIRS</sequence>
<protein>
    <submittedName>
        <fullName evidence="1">IP05619p</fullName>
    </submittedName>
</protein>
<accession>Q4QPX7</accession>
<dbReference type="HOGENOM" id="CLU_183233_0_0_1"/>